<dbReference type="PROSITE" id="PS50966">
    <property type="entry name" value="ZF_SWIM"/>
    <property type="match status" value="1"/>
</dbReference>
<evidence type="ECO:0000256" key="2">
    <source>
        <dbReference type="ARBA" id="ARBA00022771"/>
    </source>
</evidence>
<proteinExistence type="predicted"/>
<reference evidence="8" key="2">
    <citation type="submission" date="2025-08" db="UniProtKB">
        <authorList>
            <consortium name="RefSeq"/>
        </authorList>
    </citation>
    <scope>IDENTIFICATION</scope>
</reference>
<dbReference type="GeneID" id="107024758"/>
<dbReference type="SMART" id="SM00575">
    <property type="entry name" value="ZnF_PMZ"/>
    <property type="match status" value="1"/>
</dbReference>
<evidence type="ECO:0000313" key="8">
    <source>
        <dbReference type="RefSeq" id="XP_015081213.1"/>
    </source>
</evidence>
<keyword evidence="1" id="KW-0479">Metal-binding</keyword>
<feature type="compositionally biased region" description="Basic and acidic residues" evidence="5">
    <location>
        <begin position="46"/>
        <end position="60"/>
    </location>
</feature>
<evidence type="ECO:0000313" key="7">
    <source>
        <dbReference type="Proteomes" id="UP000694930"/>
    </source>
</evidence>
<protein>
    <submittedName>
        <fullName evidence="8">Uncharacterized protein LOC107024758</fullName>
    </submittedName>
</protein>
<feature type="domain" description="SWIM-type" evidence="6">
    <location>
        <begin position="592"/>
        <end position="624"/>
    </location>
</feature>
<name>A0ABM1H6Z3_SOLPN</name>
<dbReference type="InterPro" id="IPR018289">
    <property type="entry name" value="MULE_transposase_dom"/>
</dbReference>
<dbReference type="InterPro" id="IPR006564">
    <property type="entry name" value="Znf_PMZ"/>
</dbReference>
<gene>
    <name evidence="8" type="primary">LOC107024758</name>
</gene>
<evidence type="ECO:0000256" key="3">
    <source>
        <dbReference type="ARBA" id="ARBA00022833"/>
    </source>
</evidence>
<dbReference type="Proteomes" id="UP000694930">
    <property type="component" value="Chromosome 7"/>
</dbReference>
<feature type="region of interest" description="Disordered" evidence="5">
    <location>
        <begin position="46"/>
        <end position="87"/>
    </location>
</feature>
<feature type="compositionally biased region" description="Acidic residues" evidence="5">
    <location>
        <begin position="61"/>
        <end position="73"/>
    </location>
</feature>
<keyword evidence="7" id="KW-1185">Reference proteome</keyword>
<feature type="compositionally biased region" description="Polar residues" evidence="5">
    <location>
        <begin position="78"/>
        <end position="87"/>
    </location>
</feature>
<evidence type="ECO:0000259" key="6">
    <source>
        <dbReference type="PROSITE" id="PS50966"/>
    </source>
</evidence>
<dbReference type="PANTHER" id="PTHR31973">
    <property type="entry name" value="POLYPROTEIN, PUTATIVE-RELATED"/>
    <property type="match status" value="1"/>
</dbReference>
<sequence>MGESSQNFSHLNFFSSDSTNRYDQIQNAVNYCTQIVNNNVMGDERVGELHNDEPSEHELTDSDDMYDDDDDNVDNAPNAPNASVEDQSINYHSTAIPYLDHTEENAEDFIYTRDDGSIRTALWNSNNPKHIQSGMLFMNKMQMKSAVRAYSLAIKKEFLCDQSKSKSWKVICKRHELGCDWMIRFREISSGMWKTGKMIEPHTCLTDNYKEDHFNLNDNMIATSLIPYVMQNPDINIKMIREIIKGKHHYTPSYRKAQKGRRKAFRMVYGDFESSFKALPRYMAALQLFNPGTIIEWEHHSTTMQGEQIFKFLFWAFKQSIDGFKSCRPVISIDGTHLYGLYDIKLLIAVGIDANGNIFPLAYALVARESFESWSWFLKLLWTHVVCERQGIGLISDRHQGILQCVQSYDWLSPPNTYHRFCVRHLKANFNKKFVNSELENLMWLAATEHQEKKFMQRMQQIKTLSPAAYEWLNEFPLEKWTMYKDGGRRWGAMTTNVSESYNGLLKKARGLPVTAMVRMTFKALVDRFVERNNLAIALLQSNMPWPLAIDKKFNDYYQRAQGHTDMMTYNTGDGVFEILTFAHDGKGGNVHKVTAKGKKCSCGKWRNYHMPCSHAIKFCGLRGIEPKSYVSKFYSAKYYKRTYSETFNPVGDEMYWPPAPFNLIANTEYLRTSGTQGRSRLKNDMDIAPARMTRKCSVCKETGHTKARCPTRF</sequence>
<organism evidence="7 8">
    <name type="scientific">Solanum pennellii</name>
    <name type="common">Tomato</name>
    <name type="synonym">Lycopersicon pennellii</name>
    <dbReference type="NCBI Taxonomy" id="28526"/>
    <lineage>
        <taxon>Eukaryota</taxon>
        <taxon>Viridiplantae</taxon>
        <taxon>Streptophyta</taxon>
        <taxon>Embryophyta</taxon>
        <taxon>Tracheophyta</taxon>
        <taxon>Spermatophyta</taxon>
        <taxon>Magnoliopsida</taxon>
        <taxon>eudicotyledons</taxon>
        <taxon>Gunneridae</taxon>
        <taxon>Pentapetalae</taxon>
        <taxon>asterids</taxon>
        <taxon>lamiids</taxon>
        <taxon>Solanales</taxon>
        <taxon>Solanaceae</taxon>
        <taxon>Solanoideae</taxon>
        <taxon>Solaneae</taxon>
        <taxon>Solanum</taxon>
        <taxon>Solanum subgen. Lycopersicon</taxon>
    </lineage>
</organism>
<dbReference type="PANTHER" id="PTHR31973:SF195">
    <property type="entry name" value="MUDR FAMILY TRANSPOSASE"/>
    <property type="match status" value="1"/>
</dbReference>
<keyword evidence="2 4" id="KW-0863">Zinc-finger</keyword>
<dbReference type="Pfam" id="PF10551">
    <property type="entry name" value="MULE"/>
    <property type="match status" value="1"/>
</dbReference>
<evidence type="ECO:0000256" key="5">
    <source>
        <dbReference type="SAM" id="MobiDB-lite"/>
    </source>
</evidence>
<reference evidence="7" key="1">
    <citation type="journal article" date="2014" name="Nat. Genet.">
        <title>The genome of the stress-tolerant wild tomato species Solanum pennellii.</title>
        <authorList>
            <person name="Bolger A."/>
            <person name="Scossa F."/>
            <person name="Bolger M.E."/>
            <person name="Lanz C."/>
            <person name="Maumus F."/>
            <person name="Tohge T."/>
            <person name="Quesneville H."/>
            <person name="Alseekh S."/>
            <person name="Sorensen I."/>
            <person name="Lichtenstein G."/>
            <person name="Fich E.A."/>
            <person name="Conte M."/>
            <person name="Keller H."/>
            <person name="Schneeberger K."/>
            <person name="Schwacke R."/>
            <person name="Ofner I."/>
            <person name="Vrebalov J."/>
            <person name="Xu Y."/>
            <person name="Osorio S."/>
            <person name="Aflitos S.A."/>
            <person name="Schijlen E."/>
            <person name="Jimenez-Gomez J.M."/>
            <person name="Ryngajllo M."/>
            <person name="Kimura S."/>
            <person name="Kumar R."/>
            <person name="Koenig D."/>
            <person name="Headland L.R."/>
            <person name="Maloof J.N."/>
            <person name="Sinha N."/>
            <person name="van Ham R.C."/>
            <person name="Lankhorst R.K."/>
            <person name="Mao L."/>
            <person name="Vogel A."/>
            <person name="Arsova B."/>
            <person name="Panstruga R."/>
            <person name="Fei Z."/>
            <person name="Rose J.K."/>
            <person name="Zamir D."/>
            <person name="Carrari F."/>
            <person name="Giovannoni J.J."/>
            <person name="Weigel D."/>
            <person name="Usadel B."/>
            <person name="Fernie A.R."/>
        </authorList>
    </citation>
    <scope>NUCLEOTIDE SEQUENCE [LARGE SCALE GENOMIC DNA]</scope>
    <source>
        <strain evidence="7">cv. LA0716</strain>
    </source>
</reference>
<evidence type="ECO:0000256" key="4">
    <source>
        <dbReference type="PROSITE-ProRule" id="PRU00325"/>
    </source>
</evidence>
<evidence type="ECO:0000256" key="1">
    <source>
        <dbReference type="ARBA" id="ARBA00022723"/>
    </source>
</evidence>
<dbReference type="InterPro" id="IPR007527">
    <property type="entry name" value="Znf_SWIM"/>
</dbReference>
<accession>A0ABM1H6Z3</accession>
<dbReference type="RefSeq" id="XP_015081213.1">
    <property type="nucleotide sequence ID" value="XM_015225727.2"/>
</dbReference>
<keyword evidence="3" id="KW-0862">Zinc</keyword>